<gene>
    <name evidence="3" type="ORF">JP39_07605</name>
</gene>
<feature type="transmembrane region" description="Helical" evidence="1">
    <location>
        <begin position="86"/>
        <end position="107"/>
    </location>
</feature>
<dbReference type="STRING" id="1074467.JP39_07605"/>
<feature type="transmembrane region" description="Helical" evidence="1">
    <location>
        <begin position="183"/>
        <end position="201"/>
    </location>
</feature>
<evidence type="ECO:0000256" key="1">
    <source>
        <dbReference type="SAM" id="Phobius"/>
    </source>
</evidence>
<dbReference type="Proteomes" id="UP000061546">
    <property type="component" value="Chromosome"/>
</dbReference>
<dbReference type="Gene3D" id="1.20.144.10">
    <property type="entry name" value="Phosphatidic acid phosphatase type 2/haloperoxidase"/>
    <property type="match status" value="2"/>
</dbReference>
<dbReference type="PANTHER" id="PTHR14969">
    <property type="entry name" value="SPHINGOSINE-1-PHOSPHATE PHOSPHOHYDROLASE"/>
    <property type="match status" value="1"/>
</dbReference>
<dbReference type="SMART" id="SM00014">
    <property type="entry name" value="acidPPc"/>
    <property type="match status" value="1"/>
</dbReference>
<feature type="transmembrane region" description="Helical" evidence="1">
    <location>
        <begin position="127"/>
        <end position="148"/>
    </location>
</feature>
<protein>
    <recommendedName>
        <fullName evidence="2">Phosphatidic acid phosphatase type 2/haloperoxidase domain-containing protein</fullName>
    </recommendedName>
</protein>
<keyword evidence="1" id="KW-1133">Transmembrane helix</keyword>
<feature type="transmembrane region" description="Helical" evidence="1">
    <location>
        <begin position="155"/>
        <end position="177"/>
    </location>
</feature>
<dbReference type="InterPro" id="IPR036938">
    <property type="entry name" value="PAP2/HPO_sf"/>
</dbReference>
<reference evidence="3 4" key="1">
    <citation type="submission" date="2015-08" db="EMBL/GenBank/DDBJ databases">
        <title>Genomic sequence of Lactobacillus heilongjiangensis DSM 28069, isolated from Chinese traditional pickle.</title>
        <authorList>
            <person name="Jiang X."/>
            <person name="Zheng B."/>
            <person name="Cheng H."/>
        </authorList>
    </citation>
    <scope>NUCLEOTIDE SEQUENCE [LARGE SCALE GENOMIC DNA]</scope>
    <source>
        <strain evidence="3 4">DSM 28069</strain>
    </source>
</reference>
<dbReference type="InterPro" id="IPR000326">
    <property type="entry name" value="PAP2/HPO"/>
</dbReference>
<dbReference type="Pfam" id="PF01569">
    <property type="entry name" value="PAP2"/>
    <property type="match status" value="1"/>
</dbReference>
<evidence type="ECO:0000313" key="4">
    <source>
        <dbReference type="Proteomes" id="UP000061546"/>
    </source>
</evidence>
<dbReference type="PANTHER" id="PTHR14969:SF13">
    <property type="entry name" value="AT30094P"/>
    <property type="match status" value="1"/>
</dbReference>
<evidence type="ECO:0000259" key="2">
    <source>
        <dbReference type="SMART" id="SM00014"/>
    </source>
</evidence>
<dbReference type="AlphaFoldDB" id="A0A0K2LD59"/>
<feature type="domain" description="Phosphatidic acid phosphatase type 2/haloperoxidase" evidence="2">
    <location>
        <begin position="86"/>
        <end position="198"/>
    </location>
</feature>
<keyword evidence="1" id="KW-0812">Transmembrane</keyword>
<dbReference type="OrthoDB" id="9789113at2"/>
<proteinExistence type="predicted"/>
<accession>A0A0K2LD59</accession>
<name>A0A0K2LD59_9LACO</name>
<dbReference type="SUPFAM" id="SSF48317">
    <property type="entry name" value="Acid phosphatase/Vanadium-dependent haloperoxidase"/>
    <property type="match status" value="1"/>
</dbReference>
<sequence length="216" mass="24218">MKISKKISIFNVFLLLLFVFWTINVSQHTNLIKNFDTALISQIYHHNTLTLGIFRFITSIGDTFATIVVTAIIFLLLIVKKYHYAAIFLVLNKVVISGTNSIIKTIIDRPRPSHHHFVYAGGYSFPSGHSASSFALYISVLIISLYIFKKLSLKIVISAICIAMVLLIGYSRIFLGVHYPSDVFGGYLLAATIITFNTLLFRAKNLSVLQLKGVKN</sequence>
<dbReference type="KEGG" id="lhi:JP39_07605"/>
<dbReference type="EMBL" id="CP012559">
    <property type="protein sequence ID" value="ALB29239.1"/>
    <property type="molecule type" value="Genomic_DNA"/>
</dbReference>
<evidence type="ECO:0000313" key="3">
    <source>
        <dbReference type="EMBL" id="ALB29239.1"/>
    </source>
</evidence>
<keyword evidence="4" id="KW-1185">Reference proteome</keyword>
<dbReference type="CDD" id="cd03392">
    <property type="entry name" value="PAP2_like_2"/>
    <property type="match status" value="1"/>
</dbReference>
<feature type="transmembrane region" description="Helical" evidence="1">
    <location>
        <begin position="51"/>
        <end position="79"/>
    </location>
</feature>
<dbReference type="RefSeq" id="WP_041501577.1">
    <property type="nucleotide sequence ID" value="NZ_BJDV01000016.1"/>
</dbReference>
<organism evidence="3 4">
    <name type="scientific">Companilactobacillus heilongjiangensis</name>
    <dbReference type="NCBI Taxonomy" id="1074467"/>
    <lineage>
        <taxon>Bacteria</taxon>
        <taxon>Bacillati</taxon>
        <taxon>Bacillota</taxon>
        <taxon>Bacilli</taxon>
        <taxon>Lactobacillales</taxon>
        <taxon>Lactobacillaceae</taxon>
        <taxon>Companilactobacillus</taxon>
    </lineage>
</organism>
<keyword evidence="1" id="KW-0472">Membrane</keyword>